<accession>A0ABD0TDQ6</accession>
<gene>
    <name evidence="2" type="ORF">ABMA28_014944</name>
</gene>
<dbReference type="Pfam" id="PF15882">
    <property type="entry name" value="DUF4735"/>
    <property type="match status" value="1"/>
</dbReference>
<dbReference type="Proteomes" id="UP001549921">
    <property type="component" value="Unassembled WGS sequence"/>
</dbReference>
<dbReference type="PANTHER" id="PTHR33539:SF1">
    <property type="entry name" value="UPF0764 PROTEIN C16ORF89"/>
    <property type="match status" value="1"/>
</dbReference>
<dbReference type="AlphaFoldDB" id="A0ABD0TDQ6"/>
<dbReference type="EMBL" id="JBEDNZ010000006">
    <property type="protein sequence ID" value="KAL0841205.1"/>
    <property type="molecule type" value="Genomic_DNA"/>
</dbReference>
<sequence length="406" mass="47814">MFALAILFLSLFNIPTHITGEIHDGSGRNNTVTLVNLNYKGEKFPTKYMVTDNAVPTILDLSRYLNYLQRSIKHFSKSPNNTDCNVAVCAFFSKSILKRTLLDYRNKLKSSHISLISKVIHEAEYIVSHYTHLNSFYDWSDLEYRFSKLLYNDEFLVHNIGKFNRNRLQTWVLSNEYMNDFIEEMDEGTLPKEKYAQLVESMPHYFVNLGDSDRCVSRIAFNYEPLDFSTTQPCLADAHCKHRLTSTPSVAYSLSHRMLNIYLRLKVRNCYITSSEEDDMKLIDKLCAFMYREAVYIARRGFFARDLFLEHITLCSLLGYEEFYRQNWFNKALSWMNEYDCIKEFRNFDMNRTRLEQGGYKKRARNEYLKLRCQIFYSTCDAHPSALLMSVLSHAVRHAVHFMQPS</sequence>
<feature type="signal peptide" evidence="1">
    <location>
        <begin position="1"/>
        <end position="20"/>
    </location>
</feature>
<evidence type="ECO:0000256" key="1">
    <source>
        <dbReference type="SAM" id="SignalP"/>
    </source>
</evidence>
<feature type="chain" id="PRO_5044884185" evidence="1">
    <location>
        <begin position="21"/>
        <end position="406"/>
    </location>
</feature>
<dbReference type="PANTHER" id="PTHR33539">
    <property type="entry name" value="UPF0764 PROTEIN C16ORF89"/>
    <property type="match status" value="1"/>
</dbReference>
<proteinExistence type="predicted"/>
<protein>
    <submittedName>
        <fullName evidence="2">Uncharacterized protein</fullName>
    </submittedName>
</protein>
<evidence type="ECO:0000313" key="2">
    <source>
        <dbReference type="EMBL" id="KAL0841205.1"/>
    </source>
</evidence>
<reference evidence="2 3" key="1">
    <citation type="submission" date="2024-06" db="EMBL/GenBank/DDBJ databases">
        <title>A chromosome-level genome assembly of beet webworm, Loxostege sticticalis.</title>
        <authorList>
            <person name="Zhang Y."/>
        </authorList>
    </citation>
    <scope>NUCLEOTIDE SEQUENCE [LARGE SCALE GENOMIC DNA]</scope>
    <source>
        <strain evidence="2">AQ028</strain>
        <tissue evidence="2">Male pupae</tissue>
    </source>
</reference>
<organism evidence="2 3">
    <name type="scientific">Loxostege sticticalis</name>
    <name type="common">Beet webworm moth</name>
    <dbReference type="NCBI Taxonomy" id="481309"/>
    <lineage>
        <taxon>Eukaryota</taxon>
        <taxon>Metazoa</taxon>
        <taxon>Ecdysozoa</taxon>
        <taxon>Arthropoda</taxon>
        <taxon>Hexapoda</taxon>
        <taxon>Insecta</taxon>
        <taxon>Pterygota</taxon>
        <taxon>Neoptera</taxon>
        <taxon>Endopterygota</taxon>
        <taxon>Lepidoptera</taxon>
        <taxon>Glossata</taxon>
        <taxon>Ditrysia</taxon>
        <taxon>Pyraloidea</taxon>
        <taxon>Crambidae</taxon>
        <taxon>Pyraustinae</taxon>
        <taxon>Loxostege</taxon>
    </lineage>
</organism>
<name>A0ABD0TDQ6_LOXSC</name>
<dbReference type="InterPro" id="IPR031751">
    <property type="entry name" value="DUF4735"/>
</dbReference>
<keyword evidence="1" id="KW-0732">Signal</keyword>
<evidence type="ECO:0000313" key="3">
    <source>
        <dbReference type="Proteomes" id="UP001549921"/>
    </source>
</evidence>
<comment type="caution">
    <text evidence="2">The sequence shown here is derived from an EMBL/GenBank/DDBJ whole genome shotgun (WGS) entry which is preliminary data.</text>
</comment>